<accession>A0ABM0JTZ3</accession>
<proteinExistence type="predicted"/>
<protein>
    <submittedName>
        <fullName evidence="2">Uncharacterized protein F54H12.2-like</fullName>
    </submittedName>
</protein>
<sequence>MALLHQSSAETVDSALDLFSLPPTQTSVENGMYVEFLPLSSLGPSATVEFAINQKGSSEFLDLANTYLYVKAKITKADESSLDEGAGVGPVNNWFHSLFSQVDLSLNNTLVTPSENIYPFRAYLERVLNFDSGAKQSQFTSEMFYADSSGHFEQVKGDENAGMKFRCSLTASSKEVAMYGRLHVDIMNTNRYLLNGVDVKLRLVKSKESFHLMAEGAGFKTSRSLTHVSLFVRKLRVNPSVQIPVNKALECTSARYPVKRVTIKSFSISRGNLGSTQDNLFLAQLHTRLLVCFVDSDAFNGNFTKNPFHFKHHNVCYVSLFLDGQQIPSSPLTPDFENNQFVRSYHRLFIELGLASTNEGNCLNMSDFAAAYCIFAFDLSPSPLDGDQIELIRSGSLRLELKFAKPLQEPIHVLMYGEVDSLIEIGRNREVVTDFTAFGIG</sequence>
<keyword evidence="1" id="KW-1185">Reference proteome</keyword>
<dbReference type="InterPro" id="IPR000358">
    <property type="entry name" value="RNR_small_fam"/>
</dbReference>
<evidence type="ECO:0000313" key="2">
    <source>
        <dbReference type="RefSeq" id="XP_005101436.1"/>
    </source>
</evidence>
<gene>
    <name evidence="2" type="primary">LOC101850256</name>
</gene>
<organism evidence="1 2">
    <name type="scientific">Aplysia californica</name>
    <name type="common">California sea hare</name>
    <dbReference type="NCBI Taxonomy" id="6500"/>
    <lineage>
        <taxon>Eukaryota</taxon>
        <taxon>Metazoa</taxon>
        <taxon>Spiralia</taxon>
        <taxon>Lophotrochozoa</taxon>
        <taxon>Mollusca</taxon>
        <taxon>Gastropoda</taxon>
        <taxon>Heterobranchia</taxon>
        <taxon>Euthyneura</taxon>
        <taxon>Tectipleura</taxon>
        <taxon>Aplysiida</taxon>
        <taxon>Aplysioidea</taxon>
        <taxon>Aplysiidae</taxon>
        <taxon>Aplysia</taxon>
    </lineage>
</organism>
<dbReference type="GeneID" id="101850256"/>
<reference evidence="2" key="1">
    <citation type="submission" date="2025-08" db="UniProtKB">
        <authorList>
            <consortium name="RefSeq"/>
        </authorList>
    </citation>
    <scope>IDENTIFICATION</scope>
</reference>
<dbReference type="Proteomes" id="UP000694888">
    <property type="component" value="Unplaced"/>
</dbReference>
<evidence type="ECO:0000313" key="1">
    <source>
        <dbReference type="Proteomes" id="UP000694888"/>
    </source>
</evidence>
<dbReference type="RefSeq" id="XP_005101436.1">
    <property type="nucleotide sequence ID" value="XM_005101379.1"/>
</dbReference>
<name>A0ABM0JTZ3_APLCA</name>
<dbReference type="PANTHER" id="PTHR23409:SF21">
    <property type="entry name" value="CAPSID PROTEIN"/>
    <property type="match status" value="1"/>
</dbReference>
<dbReference type="PANTHER" id="PTHR23409">
    <property type="entry name" value="RIBONUCLEOSIDE-DIPHOSPHATE REDUCTASE SMALL CHAIN"/>
    <property type="match status" value="1"/>
</dbReference>